<dbReference type="NCBIfam" id="TIGR01554">
    <property type="entry name" value="major_cap_HK97"/>
    <property type="match status" value="1"/>
</dbReference>
<dbReference type="Gene3D" id="3.30.2320.10">
    <property type="entry name" value="hypothetical protein PF0899 domain"/>
    <property type="match status" value="1"/>
</dbReference>
<dbReference type="Pfam" id="PF05065">
    <property type="entry name" value="Phage_capsid"/>
    <property type="match status" value="1"/>
</dbReference>
<dbReference type="InterPro" id="IPR024455">
    <property type="entry name" value="Phage_capsid"/>
</dbReference>
<dbReference type="InterPro" id="IPR054612">
    <property type="entry name" value="Phage_capsid-like_C"/>
</dbReference>
<reference evidence="3 4" key="1">
    <citation type="journal article" date="2018" name="Antonie Van Leeuwenhoek">
        <title>Larkinella terrae sp. nov., isolated from soil on Jeju Island, South Korea.</title>
        <authorList>
            <person name="Ten L.N."/>
            <person name="Jeon J."/>
            <person name="Park S.J."/>
            <person name="Park S."/>
            <person name="Lee S.Y."/>
            <person name="Kim M.K."/>
            <person name="Jung H.Y."/>
        </authorList>
    </citation>
    <scope>NUCLEOTIDE SEQUENCE [LARGE SCALE GENOMIC DNA]</scope>
    <source>
        <strain evidence="3 4">KCTC 52001</strain>
    </source>
</reference>
<dbReference type="SUPFAM" id="SSF56563">
    <property type="entry name" value="Major capsid protein gp5"/>
    <property type="match status" value="1"/>
</dbReference>
<accession>A0A7K0EIY7</accession>
<name>A0A7K0EIY7_9BACT</name>
<protein>
    <submittedName>
        <fullName evidence="3">Phage major capsid protein</fullName>
    </submittedName>
</protein>
<evidence type="ECO:0000313" key="4">
    <source>
        <dbReference type="Proteomes" id="UP000441754"/>
    </source>
</evidence>
<comment type="caution">
    <text evidence="3">The sequence shown here is derived from an EMBL/GenBank/DDBJ whole genome shotgun (WGS) entry which is preliminary data.</text>
</comment>
<dbReference type="AlphaFoldDB" id="A0A7K0EIY7"/>
<dbReference type="Gene3D" id="3.30.2400.10">
    <property type="entry name" value="Major capsid protein gp5"/>
    <property type="match status" value="1"/>
</dbReference>
<evidence type="ECO:0000259" key="2">
    <source>
        <dbReference type="Pfam" id="PF05065"/>
    </source>
</evidence>
<keyword evidence="4" id="KW-1185">Reference proteome</keyword>
<dbReference type="Proteomes" id="UP000441754">
    <property type="component" value="Unassembled WGS sequence"/>
</dbReference>
<proteinExistence type="predicted"/>
<feature type="domain" description="Phage capsid-like C-terminal" evidence="2">
    <location>
        <begin position="212"/>
        <end position="469"/>
    </location>
</feature>
<organism evidence="3 4">
    <name type="scientific">Larkinella terrae</name>
    <dbReference type="NCBI Taxonomy" id="2025311"/>
    <lineage>
        <taxon>Bacteria</taxon>
        <taxon>Pseudomonadati</taxon>
        <taxon>Bacteroidota</taxon>
        <taxon>Cytophagia</taxon>
        <taxon>Cytophagales</taxon>
        <taxon>Spirosomataceae</taxon>
        <taxon>Larkinella</taxon>
    </lineage>
</organism>
<dbReference type="EMBL" id="WJXZ01000006">
    <property type="protein sequence ID" value="MRS61777.1"/>
    <property type="molecule type" value="Genomic_DNA"/>
</dbReference>
<dbReference type="OrthoDB" id="637859at2"/>
<comment type="subcellular location">
    <subcellularLocation>
        <location evidence="1">Virion</location>
    </subcellularLocation>
</comment>
<evidence type="ECO:0000256" key="1">
    <source>
        <dbReference type="ARBA" id="ARBA00004328"/>
    </source>
</evidence>
<gene>
    <name evidence="3" type="ORF">GJJ30_10805</name>
</gene>
<evidence type="ECO:0000313" key="3">
    <source>
        <dbReference type="EMBL" id="MRS61777.1"/>
    </source>
</evidence>
<sequence length="478" mass="52634">MEKQFLLFGFLLLLIHLATNRTGLGFAFAQLPASFKPTGTASALFEKASKLFIEGMQGVEEAITKATEGISKQIKSLEKDFNERLEKANEQAEKNGKVDPETKTEIANLAKAHEELKKSHADFVLQVDEKMVAMKRLGTAANDGKPKTLLKHLHELMDEKKGNGPTLREQIIANKDAKRPIMFDIKAVGDLSGANLTGTSGTHFIGYDLRPGIIGPVQETHIRNLLLQGSTDKDLLRYIRETTKEGGFGMVAAGGLKPQMDWDLQIYDAPVRKVAGWFRLPEEMIDDIPYLLGYLTQRGIDELQNTEDYQFLYGDGTGQNLTGILPSATAFSAGGSTVTTPNEFDVLVVAKKQLRKINLVPTAVVVSPQDYASMRLAKGTDGHYIFPVIPGTERITVDGTPIIQNNNITDGDFLVMDGKWAQVVDRMSAQVRLYDQDGDNARYNLVTCVIEERLALPIYRPQAFIKGTFATAQAAITA</sequence>
<dbReference type="RefSeq" id="WP_154175169.1">
    <property type="nucleotide sequence ID" value="NZ_WJXZ01000006.1"/>
</dbReference>